<keyword evidence="9" id="KW-0472">Membrane</keyword>
<dbReference type="InterPro" id="IPR000719">
    <property type="entry name" value="Prot_kinase_dom"/>
</dbReference>
<sequence length="559" mass="64209">MEDFVLEKVLKNDDRQKIEVIYNPKTNQRFIKRSVNDDIRYIYKMLQKINNNHIPKIYDVELTDKTVVIEEFVQGITLNEFMENHFEFAKGQINSIAKQLVSAMEALHKCSIIHRDIKPDNIIMNSEGHIWLIDYDIARIVNNEVRKDTTVLGTVGYAPVEQFGMMPTDYKTDIYAFGATIEQLMKYSGEKGRLLGIAQKCKRFDPMQRYQSIKQLKRAMSMQFINGVTIGLTILILCIAVVCCVFVINLKTHIENRYDDYIGTWHNDSNISLEVLSVDNNIMTFNLKQQQDNGGIYSLNNVTAEINNNTVDFHTDNTDGTLKLNGNEITVKTTSDTKSSSSINADEILEKDIQINVNGNRVILENNPVLMIDDEIYVPYDTFPREIKLDAYYDCGTWAGDSEKRITIMNDKTIIFFSSFDDMDWNLYVTHDENIKTSYPYEYEQITISSCQPAEINDTIYIPLKIFAEQFGAEVEYDKAKRTVNVKADTSGECKSINDILSIQAFTSEQAYDMAKTKYDNLLSTDGMPHYNHKGKYYMFLTGASSTVDVYYNGMLEIN</sequence>
<evidence type="ECO:0000256" key="6">
    <source>
        <dbReference type="ARBA" id="ARBA00022840"/>
    </source>
</evidence>
<reference evidence="11 12" key="1">
    <citation type="submission" date="2021-10" db="EMBL/GenBank/DDBJ databases">
        <title>Anaerobic single-cell dispensing facilitates the cultivation of human gut bacteria.</title>
        <authorList>
            <person name="Afrizal A."/>
        </authorList>
    </citation>
    <scope>NUCLEOTIDE SEQUENCE [LARGE SCALE GENOMIC DNA]</scope>
    <source>
        <strain evidence="11 12">CLA-AA-H232</strain>
    </source>
</reference>
<keyword evidence="4" id="KW-0547">Nucleotide-binding</keyword>
<proteinExistence type="predicted"/>
<dbReference type="RefSeq" id="WP_308456957.1">
    <property type="nucleotide sequence ID" value="NZ_JAJEQM010000017.1"/>
</dbReference>
<dbReference type="GO" id="GO:0005524">
    <property type="term" value="F:ATP binding"/>
    <property type="evidence" value="ECO:0007669"/>
    <property type="project" value="UniProtKB-KW"/>
</dbReference>
<evidence type="ECO:0000259" key="10">
    <source>
        <dbReference type="PROSITE" id="PS50011"/>
    </source>
</evidence>
<evidence type="ECO:0000313" key="11">
    <source>
        <dbReference type="EMBL" id="MCC2211422.1"/>
    </source>
</evidence>
<dbReference type="SUPFAM" id="SSF56112">
    <property type="entry name" value="Protein kinase-like (PK-like)"/>
    <property type="match status" value="1"/>
</dbReference>
<dbReference type="InterPro" id="IPR008271">
    <property type="entry name" value="Ser/Thr_kinase_AS"/>
</dbReference>
<dbReference type="Pfam" id="PF07833">
    <property type="entry name" value="Cu_amine_oxidN1"/>
    <property type="match status" value="1"/>
</dbReference>
<dbReference type="AlphaFoldDB" id="A0AAE3E053"/>
<comment type="catalytic activity">
    <reaction evidence="7">
        <text>L-threonyl-[protein] + ATP = O-phospho-L-threonyl-[protein] + ADP + H(+)</text>
        <dbReference type="Rhea" id="RHEA:46608"/>
        <dbReference type="Rhea" id="RHEA-COMP:11060"/>
        <dbReference type="Rhea" id="RHEA-COMP:11605"/>
        <dbReference type="ChEBI" id="CHEBI:15378"/>
        <dbReference type="ChEBI" id="CHEBI:30013"/>
        <dbReference type="ChEBI" id="CHEBI:30616"/>
        <dbReference type="ChEBI" id="CHEBI:61977"/>
        <dbReference type="ChEBI" id="CHEBI:456216"/>
        <dbReference type="EC" id="2.7.11.1"/>
    </reaction>
</comment>
<dbReference type="PROSITE" id="PS50011">
    <property type="entry name" value="PROTEIN_KINASE_DOM"/>
    <property type="match status" value="1"/>
</dbReference>
<evidence type="ECO:0000256" key="5">
    <source>
        <dbReference type="ARBA" id="ARBA00022777"/>
    </source>
</evidence>
<dbReference type="PANTHER" id="PTHR24363">
    <property type="entry name" value="SERINE/THREONINE PROTEIN KINASE"/>
    <property type="match status" value="1"/>
</dbReference>
<dbReference type="InterPro" id="IPR011009">
    <property type="entry name" value="Kinase-like_dom_sf"/>
</dbReference>
<dbReference type="Proteomes" id="UP001198242">
    <property type="component" value="Unassembled WGS sequence"/>
</dbReference>
<dbReference type="GO" id="GO:0004674">
    <property type="term" value="F:protein serine/threonine kinase activity"/>
    <property type="evidence" value="ECO:0007669"/>
    <property type="project" value="UniProtKB-KW"/>
</dbReference>
<dbReference type="EC" id="2.7.11.1" evidence="1"/>
<evidence type="ECO:0000256" key="4">
    <source>
        <dbReference type="ARBA" id="ARBA00022741"/>
    </source>
</evidence>
<dbReference type="SMART" id="SM00220">
    <property type="entry name" value="S_TKc"/>
    <property type="match status" value="1"/>
</dbReference>
<keyword evidence="9" id="KW-0812">Transmembrane</keyword>
<dbReference type="PROSITE" id="PS00108">
    <property type="entry name" value="PROTEIN_KINASE_ST"/>
    <property type="match status" value="1"/>
</dbReference>
<keyword evidence="5 11" id="KW-0418">Kinase</keyword>
<comment type="catalytic activity">
    <reaction evidence="8">
        <text>L-seryl-[protein] + ATP = O-phospho-L-seryl-[protein] + ADP + H(+)</text>
        <dbReference type="Rhea" id="RHEA:17989"/>
        <dbReference type="Rhea" id="RHEA-COMP:9863"/>
        <dbReference type="Rhea" id="RHEA-COMP:11604"/>
        <dbReference type="ChEBI" id="CHEBI:15378"/>
        <dbReference type="ChEBI" id="CHEBI:29999"/>
        <dbReference type="ChEBI" id="CHEBI:30616"/>
        <dbReference type="ChEBI" id="CHEBI:83421"/>
        <dbReference type="ChEBI" id="CHEBI:456216"/>
        <dbReference type="EC" id="2.7.11.1"/>
    </reaction>
</comment>
<evidence type="ECO:0000256" key="8">
    <source>
        <dbReference type="ARBA" id="ARBA00048679"/>
    </source>
</evidence>
<dbReference type="EMBL" id="JAJEQM010000017">
    <property type="protein sequence ID" value="MCC2211422.1"/>
    <property type="molecule type" value="Genomic_DNA"/>
</dbReference>
<dbReference type="InterPro" id="IPR012854">
    <property type="entry name" value="Cu_amine_oxidase-like_N"/>
</dbReference>
<gene>
    <name evidence="11" type="ORF">LKE05_11560</name>
</gene>
<protein>
    <recommendedName>
        <fullName evidence="1">non-specific serine/threonine protein kinase</fullName>
        <ecNumber evidence="1">2.7.11.1</ecNumber>
    </recommendedName>
</protein>
<keyword evidence="6" id="KW-0067">ATP-binding</keyword>
<name>A0AAE3E053_9FIRM</name>
<dbReference type="Pfam" id="PF00069">
    <property type="entry name" value="Pkinase"/>
    <property type="match status" value="1"/>
</dbReference>
<accession>A0AAE3E053</accession>
<evidence type="ECO:0000256" key="7">
    <source>
        <dbReference type="ARBA" id="ARBA00047899"/>
    </source>
</evidence>
<keyword evidence="2" id="KW-0723">Serine/threonine-protein kinase</keyword>
<comment type="caution">
    <text evidence="11">The sequence shown here is derived from an EMBL/GenBank/DDBJ whole genome shotgun (WGS) entry which is preliminary data.</text>
</comment>
<dbReference type="Gene3D" id="1.10.510.10">
    <property type="entry name" value="Transferase(Phosphotransferase) domain 1"/>
    <property type="match status" value="1"/>
</dbReference>
<evidence type="ECO:0000256" key="2">
    <source>
        <dbReference type="ARBA" id="ARBA00022527"/>
    </source>
</evidence>
<organism evidence="11 12">
    <name type="scientific">Hominilimicola fabiformis</name>
    <dbReference type="NCBI Taxonomy" id="2885356"/>
    <lineage>
        <taxon>Bacteria</taxon>
        <taxon>Bacillati</taxon>
        <taxon>Bacillota</taxon>
        <taxon>Clostridia</taxon>
        <taxon>Eubacteriales</taxon>
        <taxon>Oscillospiraceae</taxon>
        <taxon>Hominilimicola</taxon>
    </lineage>
</organism>
<dbReference type="PANTHER" id="PTHR24363:SF0">
    <property type="entry name" value="SERINE_THREONINE KINASE LIKE DOMAIN CONTAINING 1"/>
    <property type="match status" value="1"/>
</dbReference>
<evidence type="ECO:0000313" key="12">
    <source>
        <dbReference type="Proteomes" id="UP001198242"/>
    </source>
</evidence>
<evidence type="ECO:0000256" key="1">
    <source>
        <dbReference type="ARBA" id="ARBA00012513"/>
    </source>
</evidence>
<evidence type="ECO:0000256" key="3">
    <source>
        <dbReference type="ARBA" id="ARBA00022679"/>
    </source>
</evidence>
<evidence type="ECO:0000256" key="9">
    <source>
        <dbReference type="SAM" id="Phobius"/>
    </source>
</evidence>
<feature type="domain" description="Protein kinase" evidence="10">
    <location>
        <begin position="1"/>
        <end position="303"/>
    </location>
</feature>
<keyword evidence="9" id="KW-1133">Transmembrane helix</keyword>
<feature type="transmembrane region" description="Helical" evidence="9">
    <location>
        <begin position="224"/>
        <end position="248"/>
    </location>
</feature>
<keyword evidence="12" id="KW-1185">Reference proteome</keyword>
<keyword evidence="3" id="KW-0808">Transferase</keyword>